<feature type="active site" description="Proton donor" evidence="13">
    <location>
        <position position="101"/>
    </location>
</feature>
<dbReference type="GO" id="GO:0017150">
    <property type="term" value="F:tRNA dihydrouridine synthase activity"/>
    <property type="evidence" value="ECO:0007669"/>
    <property type="project" value="InterPro"/>
</dbReference>
<dbReference type="EC" id="1.3.1.-" evidence="12"/>
<evidence type="ECO:0000256" key="10">
    <source>
        <dbReference type="ARBA" id="ARBA00048205"/>
    </source>
</evidence>
<protein>
    <recommendedName>
        <fullName evidence="12">tRNA-dihydrouridine synthase</fullName>
        <ecNumber evidence="12">1.3.1.-</ecNumber>
    </recommendedName>
</protein>
<evidence type="ECO:0000313" key="17">
    <source>
        <dbReference type="Proteomes" id="UP000229459"/>
    </source>
</evidence>
<evidence type="ECO:0000256" key="2">
    <source>
        <dbReference type="ARBA" id="ARBA00002790"/>
    </source>
</evidence>
<dbReference type="PANTHER" id="PTHR11082">
    <property type="entry name" value="TRNA-DIHYDROURIDINE SYNTHASE"/>
    <property type="match status" value="1"/>
</dbReference>
<dbReference type="InterPro" id="IPR035587">
    <property type="entry name" value="DUS-like_FMN-bd"/>
</dbReference>
<comment type="similarity">
    <text evidence="12">Belongs to the dus family.</text>
</comment>
<dbReference type="InterPro" id="IPR018517">
    <property type="entry name" value="tRNA_hU_synthase_CS"/>
</dbReference>
<accession>A0A2H0B7D1</accession>
<feature type="domain" description="DUS-like FMN-binding" evidence="15">
    <location>
        <begin position="14"/>
        <end position="135"/>
    </location>
</feature>
<keyword evidence="6 12" id="KW-0819">tRNA processing</keyword>
<evidence type="ECO:0000256" key="4">
    <source>
        <dbReference type="ARBA" id="ARBA00022630"/>
    </source>
</evidence>
<evidence type="ECO:0000256" key="3">
    <source>
        <dbReference type="ARBA" id="ARBA00022555"/>
    </source>
</evidence>
<evidence type="ECO:0000256" key="8">
    <source>
        <dbReference type="ARBA" id="ARBA00022884"/>
    </source>
</evidence>
<organism evidence="16 17">
    <name type="scientific">Candidatus Beckwithbacteria bacterium CG23_combo_of_CG06-09_8_20_14_all_34_8</name>
    <dbReference type="NCBI Taxonomy" id="1974497"/>
    <lineage>
        <taxon>Bacteria</taxon>
        <taxon>Candidatus Beckwithiibacteriota</taxon>
    </lineage>
</organism>
<dbReference type="GO" id="GO:0000049">
    <property type="term" value="F:tRNA binding"/>
    <property type="evidence" value="ECO:0007669"/>
    <property type="project" value="UniProtKB-KW"/>
</dbReference>
<evidence type="ECO:0000256" key="5">
    <source>
        <dbReference type="ARBA" id="ARBA00022643"/>
    </source>
</evidence>
<dbReference type="EMBL" id="PCSR01000005">
    <property type="protein sequence ID" value="PIP53572.1"/>
    <property type="molecule type" value="Genomic_DNA"/>
</dbReference>
<keyword evidence="8" id="KW-0694">RNA-binding</keyword>
<dbReference type="SUPFAM" id="SSF51395">
    <property type="entry name" value="FMN-linked oxidoreductases"/>
    <property type="match status" value="1"/>
</dbReference>
<dbReference type="Gene3D" id="1.10.1200.80">
    <property type="entry name" value="Putative flavin oxidoreducatase, domain 2"/>
    <property type="match status" value="1"/>
</dbReference>
<dbReference type="InterPro" id="IPR024036">
    <property type="entry name" value="tRNA-dHydroUridine_Synthase_C"/>
</dbReference>
<comment type="cofactor">
    <cofactor evidence="1 12 14">
        <name>FMN</name>
        <dbReference type="ChEBI" id="CHEBI:58210"/>
    </cofactor>
</comment>
<reference evidence="16 17" key="1">
    <citation type="submission" date="2017-09" db="EMBL/GenBank/DDBJ databases">
        <title>Depth-based differentiation of microbial function through sediment-hosted aquifers and enrichment of novel symbionts in the deep terrestrial subsurface.</title>
        <authorList>
            <person name="Probst A.J."/>
            <person name="Ladd B."/>
            <person name="Jarett J.K."/>
            <person name="Geller-Mcgrath D.E."/>
            <person name="Sieber C.M."/>
            <person name="Emerson J.B."/>
            <person name="Anantharaman K."/>
            <person name="Thomas B.C."/>
            <person name="Malmstrom R."/>
            <person name="Stieglmeier M."/>
            <person name="Klingl A."/>
            <person name="Woyke T."/>
            <person name="Ryan C.M."/>
            <person name="Banfield J.F."/>
        </authorList>
    </citation>
    <scope>NUCLEOTIDE SEQUENCE [LARGE SCALE GENOMIC DNA]</scope>
    <source>
        <strain evidence="16">CG23_combo_of_CG06-09_8_20_14_all_34_8</strain>
    </source>
</reference>
<feature type="binding site" evidence="14">
    <location>
        <position position="202"/>
    </location>
    <ligand>
        <name>FMN</name>
        <dbReference type="ChEBI" id="CHEBI:58210"/>
    </ligand>
</feature>
<evidence type="ECO:0000256" key="6">
    <source>
        <dbReference type="ARBA" id="ARBA00022694"/>
    </source>
</evidence>
<evidence type="ECO:0000256" key="1">
    <source>
        <dbReference type="ARBA" id="ARBA00001917"/>
    </source>
</evidence>
<comment type="catalytic activity">
    <reaction evidence="11">
        <text>a 5,6-dihydrouridine in tRNA + NAD(+) = a uridine in tRNA + NADH + H(+)</text>
        <dbReference type="Rhea" id="RHEA:54452"/>
        <dbReference type="Rhea" id="RHEA-COMP:13339"/>
        <dbReference type="Rhea" id="RHEA-COMP:13887"/>
        <dbReference type="ChEBI" id="CHEBI:15378"/>
        <dbReference type="ChEBI" id="CHEBI:57540"/>
        <dbReference type="ChEBI" id="CHEBI:57945"/>
        <dbReference type="ChEBI" id="CHEBI:65315"/>
        <dbReference type="ChEBI" id="CHEBI:74443"/>
    </reaction>
</comment>
<dbReference type="InterPro" id="IPR013785">
    <property type="entry name" value="Aldolase_TIM"/>
</dbReference>
<gene>
    <name evidence="16" type="ORF">COX08_00230</name>
</gene>
<sequence length="343" mass="38941">MSFWKILPKPIMGMAPMDGVTDYAFRQILAQTAKPSVIFTEFVHVMALWHGKSYVYEGLKFDELQRPIVAQIFGSQPEYFYKAAHIICELGFDGIDINMGCPANTIVRRGGGAQLIQTPQLAQELIMQTRRGINDWVDGQTLTQLGLNKNKIQLIKQMKNGKHNQKLPIPISIKTRLGVETNTLQQWSDYLLETNPDALTVHGRTLKQLYHGQANWQAIASISQKVRAAGIVYLGNGDIKNHTDALEKAKYFQLDGILIGRAALGNPWVFSQNQTVELKQRLNTLLEHARVFCQNTNDKQFPALKKHLGWYCQGFDGAKKLRIQLMENKNYFEIEETVLSFGY</sequence>
<feature type="domain" description="DUS-like FMN-binding" evidence="15">
    <location>
        <begin position="164"/>
        <end position="331"/>
    </location>
</feature>
<keyword evidence="5 12" id="KW-0288">FMN</keyword>
<evidence type="ECO:0000256" key="13">
    <source>
        <dbReference type="PIRSR" id="PIRSR006621-1"/>
    </source>
</evidence>
<dbReference type="PANTHER" id="PTHR11082:SF25">
    <property type="entry name" value="DUS-LIKE FMN-BINDING DOMAIN-CONTAINING PROTEIN"/>
    <property type="match status" value="1"/>
</dbReference>
<evidence type="ECO:0000256" key="12">
    <source>
        <dbReference type="PIRNR" id="PIRNR006621"/>
    </source>
</evidence>
<evidence type="ECO:0000256" key="7">
    <source>
        <dbReference type="ARBA" id="ARBA00022857"/>
    </source>
</evidence>
<keyword evidence="4 12" id="KW-0285">Flavoprotein</keyword>
<evidence type="ECO:0000256" key="11">
    <source>
        <dbReference type="ARBA" id="ARBA00048802"/>
    </source>
</evidence>
<dbReference type="GO" id="GO:0050660">
    <property type="term" value="F:flavin adenine dinucleotide binding"/>
    <property type="evidence" value="ECO:0007669"/>
    <property type="project" value="InterPro"/>
</dbReference>
<feature type="binding site" evidence="14">
    <location>
        <position position="71"/>
    </location>
    <ligand>
        <name>FMN</name>
        <dbReference type="ChEBI" id="CHEBI:58210"/>
    </ligand>
</feature>
<dbReference type="Pfam" id="PF01207">
    <property type="entry name" value="Dus"/>
    <property type="match status" value="2"/>
</dbReference>
<comment type="catalytic activity">
    <reaction evidence="10">
        <text>a 5,6-dihydrouridine in tRNA + NADP(+) = a uridine in tRNA + NADPH + H(+)</text>
        <dbReference type="Rhea" id="RHEA:23624"/>
        <dbReference type="Rhea" id="RHEA-COMP:13339"/>
        <dbReference type="Rhea" id="RHEA-COMP:13887"/>
        <dbReference type="ChEBI" id="CHEBI:15378"/>
        <dbReference type="ChEBI" id="CHEBI:57783"/>
        <dbReference type="ChEBI" id="CHEBI:58349"/>
        <dbReference type="ChEBI" id="CHEBI:65315"/>
        <dbReference type="ChEBI" id="CHEBI:74443"/>
    </reaction>
</comment>
<evidence type="ECO:0000259" key="15">
    <source>
        <dbReference type="Pfam" id="PF01207"/>
    </source>
</evidence>
<proteinExistence type="inferred from homology"/>
<comment type="function">
    <text evidence="2 12">Catalyzes the synthesis of 5,6-dihydrouridine (D), a modified base found in the D-loop of most tRNAs, via the reduction of the C5-C6 double bond in target uridines.</text>
</comment>
<dbReference type="Proteomes" id="UP000229459">
    <property type="component" value="Unassembled WGS sequence"/>
</dbReference>
<evidence type="ECO:0000256" key="9">
    <source>
        <dbReference type="ARBA" id="ARBA00023002"/>
    </source>
</evidence>
<feature type="binding site" evidence="14">
    <location>
        <begin position="260"/>
        <end position="261"/>
    </location>
    <ligand>
        <name>FMN</name>
        <dbReference type="ChEBI" id="CHEBI:58210"/>
    </ligand>
</feature>
<dbReference type="PROSITE" id="PS01136">
    <property type="entry name" value="UPF0034"/>
    <property type="match status" value="1"/>
</dbReference>
<dbReference type="AlphaFoldDB" id="A0A2H0B7D1"/>
<keyword evidence="9 12" id="KW-0560">Oxidoreductase</keyword>
<comment type="caution">
    <text evidence="16">The sequence shown here is derived from an EMBL/GenBank/DDBJ whole genome shotgun (WGS) entry which is preliminary data.</text>
</comment>
<dbReference type="PIRSF" id="PIRSF006621">
    <property type="entry name" value="Dus"/>
    <property type="match status" value="1"/>
</dbReference>
<evidence type="ECO:0000256" key="14">
    <source>
        <dbReference type="PIRSR" id="PIRSR006621-2"/>
    </source>
</evidence>
<keyword evidence="7" id="KW-0521">NADP</keyword>
<name>A0A2H0B7D1_9BACT</name>
<evidence type="ECO:0000313" key="16">
    <source>
        <dbReference type="EMBL" id="PIP53572.1"/>
    </source>
</evidence>
<dbReference type="InterPro" id="IPR001269">
    <property type="entry name" value="DUS_fam"/>
</dbReference>
<dbReference type="CDD" id="cd02801">
    <property type="entry name" value="DUS_like_FMN"/>
    <property type="match status" value="1"/>
</dbReference>
<keyword evidence="3" id="KW-0820">tRNA-binding</keyword>
<keyword evidence="14" id="KW-0547">Nucleotide-binding</keyword>
<dbReference type="Gene3D" id="3.20.20.70">
    <property type="entry name" value="Aldolase class I"/>
    <property type="match status" value="1"/>
</dbReference>